<keyword evidence="4" id="KW-1185">Reference proteome</keyword>
<dbReference type="STRING" id="448385.sce5176"/>
<dbReference type="NCBIfam" id="TIGR00702">
    <property type="entry name" value="YcaO-type kinase domain"/>
    <property type="match status" value="1"/>
</dbReference>
<dbReference type="Pfam" id="PF02624">
    <property type="entry name" value="YcaO"/>
    <property type="match status" value="1"/>
</dbReference>
<dbReference type="BioCyc" id="SCEL448385:SCE_RS51615-MONOMER"/>
<dbReference type="PROSITE" id="PS51664">
    <property type="entry name" value="YCAO"/>
    <property type="match status" value="1"/>
</dbReference>
<feature type="region of interest" description="Disordered" evidence="1">
    <location>
        <begin position="1"/>
        <end position="25"/>
    </location>
</feature>
<dbReference type="InterPro" id="IPR003776">
    <property type="entry name" value="YcaO-like_dom"/>
</dbReference>
<feature type="compositionally biased region" description="Basic and acidic residues" evidence="1">
    <location>
        <begin position="12"/>
        <end position="22"/>
    </location>
</feature>
<organism evidence="3 4">
    <name type="scientific">Sorangium cellulosum (strain So ce56)</name>
    <name type="common">Polyangium cellulosum (strain So ce56)</name>
    <dbReference type="NCBI Taxonomy" id="448385"/>
    <lineage>
        <taxon>Bacteria</taxon>
        <taxon>Pseudomonadati</taxon>
        <taxon>Myxococcota</taxon>
        <taxon>Polyangia</taxon>
        <taxon>Polyangiales</taxon>
        <taxon>Polyangiaceae</taxon>
        <taxon>Sorangium</taxon>
    </lineage>
</organism>
<feature type="domain" description="YcaO" evidence="2">
    <location>
        <begin position="120"/>
        <end position="476"/>
    </location>
</feature>
<protein>
    <recommendedName>
        <fullName evidence="2">YcaO domain-containing protein</fullName>
    </recommendedName>
</protein>
<name>A9FRX8_SORC5</name>
<feature type="compositionally biased region" description="Low complexity" evidence="1">
    <location>
        <begin position="1"/>
        <end position="11"/>
    </location>
</feature>
<dbReference type="HOGENOM" id="CLU_056369_0_0_7"/>
<dbReference type="InterPro" id="IPR022291">
    <property type="entry name" value="Bacteriocin_synth_cyclodeHase"/>
</dbReference>
<gene>
    <name evidence="3" type="ordered locus">sce5176</name>
</gene>
<evidence type="ECO:0000256" key="1">
    <source>
        <dbReference type="SAM" id="MobiDB-lite"/>
    </source>
</evidence>
<dbReference type="KEGG" id="scl:sce5176"/>
<dbReference type="Proteomes" id="UP000002139">
    <property type="component" value="Chromosome"/>
</dbReference>
<proteinExistence type="predicted"/>
<dbReference type="eggNOG" id="COG1944">
    <property type="taxonomic scope" value="Bacteria"/>
</dbReference>
<sequence>MIASTASTSRARIAEHPVERRPQCPACGDPDGARARALAPVVLEPRPKRFTDDGAHRAVPPEETLARVLRHVSPSTGLVASLGPVEGRDHPLRPVYGAVHRVCPAGDAPAFGDFHRASGGKGRSPAQARASALCEAIERYSATYQGDEPLRRARLDELGGDGIPPDALHHFSEAQLGARAAGAPPGDPRLAVPLPYDPGAVIDWAPAWSLTHGRRRYLPAAACYLHVPAASGAPFCSFNPSGHAAGNCLEEAILQGFLELVERDAVALWWYNRARRPAVDLKSFGDPYFDALEGHYRGLGWRLWVLDVTSDLGIPAFVAAARAADSARLTLGFGCHHDARLGVQRALTELNQLFDPRDLAPARGWDRAALTGEAYLFPDDGAPARALGDYPVVRRDDLRDDVIDCVERATRAGLETVVLDQTRPDTGLCAVKVAVPGLRHFWPRFGPGRLYDVPVRLGWLERANREEDLNPVPLVV</sequence>
<dbReference type="Gene3D" id="3.30.1330.230">
    <property type="match status" value="1"/>
</dbReference>
<reference evidence="3 4" key="1">
    <citation type="journal article" date="2007" name="Nat. Biotechnol.">
        <title>Complete genome sequence of the myxobacterium Sorangium cellulosum.</title>
        <authorList>
            <person name="Schneiker S."/>
            <person name="Perlova O."/>
            <person name="Kaiser O."/>
            <person name="Gerth K."/>
            <person name="Alici A."/>
            <person name="Altmeyer M.O."/>
            <person name="Bartels D."/>
            <person name="Bekel T."/>
            <person name="Beyer S."/>
            <person name="Bode E."/>
            <person name="Bode H.B."/>
            <person name="Bolten C.J."/>
            <person name="Choudhuri J.V."/>
            <person name="Doss S."/>
            <person name="Elnakady Y.A."/>
            <person name="Frank B."/>
            <person name="Gaigalat L."/>
            <person name="Goesmann A."/>
            <person name="Groeger C."/>
            <person name="Gross F."/>
            <person name="Jelsbak L."/>
            <person name="Jelsbak L."/>
            <person name="Kalinowski J."/>
            <person name="Kegler C."/>
            <person name="Knauber T."/>
            <person name="Konietzny S."/>
            <person name="Kopp M."/>
            <person name="Krause L."/>
            <person name="Krug D."/>
            <person name="Linke B."/>
            <person name="Mahmud T."/>
            <person name="Martinez-Arias R."/>
            <person name="McHardy A.C."/>
            <person name="Merai M."/>
            <person name="Meyer F."/>
            <person name="Mormann S."/>
            <person name="Munoz-Dorado J."/>
            <person name="Perez J."/>
            <person name="Pradella S."/>
            <person name="Rachid S."/>
            <person name="Raddatz G."/>
            <person name="Rosenau F."/>
            <person name="Rueckert C."/>
            <person name="Sasse F."/>
            <person name="Scharfe M."/>
            <person name="Schuster S.C."/>
            <person name="Suen G."/>
            <person name="Treuner-Lange A."/>
            <person name="Velicer G.J."/>
            <person name="Vorholter F.-J."/>
            <person name="Weissman K.J."/>
            <person name="Welch R.D."/>
            <person name="Wenzel S.C."/>
            <person name="Whitworth D.E."/>
            <person name="Wilhelm S."/>
            <person name="Wittmann C."/>
            <person name="Bloecker H."/>
            <person name="Puehler A."/>
            <person name="Mueller R."/>
        </authorList>
    </citation>
    <scope>NUCLEOTIDE SEQUENCE [LARGE SCALE GENOMIC DNA]</scope>
    <source>
        <strain evidence="4">So ce56</strain>
    </source>
</reference>
<dbReference type="AlphaFoldDB" id="A9FRX8"/>
<evidence type="ECO:0000313" key="3">
    <source>
        <dbReference type="EMBL" id="CAN95339.1"/>
    </source>
</evidence>
<evidence type="ECO:0000313" key="4">
    <source>
        <dbReference type="Proteomes" id="UP000002139"/>
    </source>
</evidence>
<dbReference type="Gene3D" id="3.30.160.660">
    <property type="match status" value="1"/>
</dbReference>
<dbReference type="PANTHER" id="PTHR37809:SF1">
    <property type="entry name" value="RIBOSOMAL PROTEIN S12 METHYLTHIOTRANSFERASE ACCESSORY FACTOR YCAO"/>
    <property type="match status" value="1"/>
</dbReference>
<evidence type="ECO:0000259" key="2">
    <source>
        <dbReference type="PROSITE" id="PS51664"/>
    </source>
</evidence>
<accession>A9FRX8</accession>
<dbReference type="PANTHER" id="PTHR37809">
    <property type="entry name" value="RIBOSOMAL PROTEIN S12 METHYLTHIOTRANSFERASE ACCESSORY FACTOR YCAO"/>
    <property type="match status" value="1"/>
</dbReference>
<dbReference type="NCBIfam" id="TIGR03882">
    <property type="entry name" value="cyclo_dehyd_2"/>
    <property type="match status" value="1"/>
</dbReference>
<dbReference type="Gene3D" id="3.30.40.250">
    <property type="match status" value="1"/>
</dbReference>
<dbReference type="EMBL" id="AM746676">
    <property type="protein sequence ID" value="CAN95339.1"/>
    <property type="molecule type" value="Genomic_DNA"/>
</dbReference>